<evidence type="ECO:0000313" key="3">
    <source>
        <dbReference type="Proteomes" id="UP000018291"/>
    </source>
</evidence>
<dbReference type="InterPro" id="IPR006119">
    <property type="entry name" value="Resolv_N"/>
</dbReference>
<proteinExistence type="predicted"/>
<dbReference type="AlphaFoldDB" id="R4YWN8"/>
<dbReference type="HOGENOM" id="CLU_2750254_0_0_11"/>
<comment type="caution">
    <text evidence="2">The sequence shown here is derived from an EMBL/GenBank/DDBJ whole genome shotgun (WGS) entry which is preliminary data.</text>
</comment>
<reference evidence="2 3" key="1">
    <citation type="journal article" date="2013" name="ISME J.">
        <title>Metabolic model for the filamentous 'Candidatus Microthrix parvicella' based on genomic and metagenomic analyses.</title>
        <authorList>
            <person name="Jon McIlroy S."/>
            <person name="Kristiansen R."/>
            <person name="Albertsen M."/>
            <person name="Michael Karst S."/>
            <person name="Rossetti S."/>
            <person name="Lund Nielsen J."/>
            <person name="Tandoi V."/>
            <person name="James Seviour R."/>
            <person name="Nielsen P.H."/>
        </authorList>
    </citation>
    <scope>NUCLEOTIDE SEQUENCE [LARGE SCALE GENOMIC DNA]</scope>
    <source>
        <strain evidence="2 3">RN1</strain>
    </source>
</reference>
<gene>
    <name evidence="2" type="ORF">BN381_120007</name>
</gene>
<accession>R4YWN8</accession>
<name>R4YWN8_9ACTN</name>
<dbReference type="Proteomes" id="UP000018291">
    <property type="component" value="Unassembled WGS sequence"/>
</dbReference>
<keyword evidence="3" id="KW-1185">Reference proteome</keyword>
<dbReference type="GO" id="GO:0000150">
    <property type="term" value="F:DNA strand exchange activity"/>
    <property type="evidence" value="ECO:0007669"/>
    <property type="project" value="InterPro"/>
</dbReference>
<dbReference type="Pfam" id="PF00239">
    <property type="entry name" value="Resolvase"/>
    <property type="match status" value="1"/>
</dbReference>
<dbReference type="eggNOG" id="COG1961">
    <property type="taxonomic scope" value="Bacteria"/>
</dbReference>
<dbReference type="EMBL" id="CANL01000004">
    <property type="protein sequence ID" value="CCM62438.1"/>
    <property type="molecule type" value="Genomic_DNA"/>
</dbReference>
<dbReference type="GO" id="GO:0003677">
    <property type="term" value="F:DNA binding"/>
    <property type="evidence" value="ECO:0007669"/>
    <property type="project" value="InterPro"/>
</dbReference>
<dbReference type="Gene3D" id="3.40.50.1390">
    <property type="entry name" value="Resolvase, N-terminal catalytic domain"/>
    <property type="match status" value="1"/>
</dbReference>
<protein>
    <submittedName>
        <fullName evidence="2">Resolvase, N-terminal domain</fullName>
    </submittedName>
</protein>
<dbReference type="InterPro" id="IPR036162">
    <property type="entry name" value="Resolvase-like_N_sf"/>
</dbReference>
<organism evidence="2 3">
    <name type="scientific">Candidatus Neomicrothrix parvicella RN1</name>
    <dbReference type="NCBI Taxonomy" id="1229780"/>
    <lineage>
        <taxon>Bacteria</taxon>
        <taxon>Bacillati</taxon>
        <taxon>Actinomycetota</taxon>
        <taxon>Acidimicrobiia</taxon>
        <taxon>Acidimicrobiales</taxon>
        <taxon>Microthrixaceae</taxon>
        <taxon>Candidatus Neomicrothrix</taxon>
    </lineage>
</organism>
<feature type="domain" description="Resolvase/invertase-type recombinase catalytic" evidence="1">
    <location>
        <begin position="2"/>
        <end position="64"/>
    </location>
</feature>
<evidence type="ECO:0000313" key="2">
    <source>
        <dbReference type="EMBL" id="CCM62438.1"/>
    </source>
</evidence>
<sequence>MLDFASITELARRKGWAVVALEVDTTTPTGELTASFTSAVAQWERRIIGARTSDALQAMKDRGARQTNLI</sequence>
<dbReference type="SUPFAM" id="SSF53041">
    <property type="entry name" value="Resolvase-like"/>
    <property type="match status" value="1"/>
</dbReference>
<evidence type="ECO:0000259" key="1">
    <source>
        <dbReference type="Pfam" id="PF00239"/>
    </source>
</evidence>